<dbReference type="OrthoDB" id="5386823at2759"/>
<keyword evidence="3" id="KW-1185">Reference proteome</keyword>
<evidence type="ECO:0000313" key="3">
    <source>
        <dbReference type="Proteomes" id="UP000076632"/>
    </source>
</evidence>
<name>A0A165A639_XYLHT</name>
<proteinExistence type="predicted"/>
<dbReference type="EMBL" id="KV407464">
    <property type="protein sequence ID" value="KZF20003.1"/>
    <property type="molecule type" value="Genomic_DNA"/>
</dbReference>
<protein>
    <submittedName>
        <fullName evidence="2">Uncharacterized protein</fullName>
    </submittedName>
</protein>
<evidence type="ECO:0000256" key="1">
    <source>
        <dbReference type="SAM" id="MobiDB-lite"/>
    </source>
</evidence>
<dbReference type="OMA" id="TPQYESI"/>
<accession>A0A165A639</accession>
<dbReference type="Proteomes" id="UP000076632">
    <property type="component" value="Unassembled WGS sequence"/>
</dbReference>
<reference evidence="2 3" key="1">
    <citation type="journal article" date="2016" name="Fungal Biol.">
        <title>The genome of Xylona heveae provides a window into fungal endophytism.</title>
        <authorList>
            <person name="Gazis R."/>
            <person name="Kuo A."/>
            <person name="Riley R."/>
            <person name="LaButti K."/>
            <person name="Lipzen A."/>
            <person name="Lin J."/>
            <person name="Amirebrahimi M."/>
            <person name="Hesse C.N."/>
            <person name="Spatafora J.W."/>
            <person name="Henrissat B."/>
            <person name="Hainaut M."/>
            <person name="Grigoriev I.V."/>
            <person name="Hibbett D.S."/>
        </authorList>
    </citation>
    <scope>NUCLEOTIDE SEQUENCE [LARGE SCALE GENOMIC DNA]</scope>
    <source>
        <strain evidence="2 3">TC161</strain>
    </source>
</reference>
<feature type="compositionally biased region" description="Basic and acidic residues" evidence="1">
    <location>
        <begin position="44"/>
        <end position="56"/>
    </location>
</feature>
<gene>
    <name evidence="2" type="ORF">L228DRAFT_33413</name>
</gene>
<dbReference type="GeneID" id="28901629"/>
<sequence length="119" mass="12225">MSSNLFSTSPGGETPQYESIKTVTNETPKQTGQFGDLSSSETTDPLKERGEQRAEQIRYGQGISESGVGGMTKDVGGAAGHEGGYGGAKADPAFETADTNTRAAQGYGGKNETGEDIGA</sequence>
<organism evidence="2 3">
    <name type="scientific">Xylona heveae (strain CBS 132557 / TC161)</name>
    <dbReference type="NCBI Taxonomy" id="1328760"/>
    <lineage>
        <taxon>Eukaryota</taxon>
        <taxon>Fungi</taxon>
        <taxon>Dikarya</taxon>
        <taxon>Ascomycota</taxon>
        <taxon>Pezizomycotina</taxon>
        <taxon>Xylonomycetes</taxon>
        <taxon>Xylonales</taxon>
        <taxon>Xylonaceae</taxon>
        <taxon>Xylona</taxon>
    </lineage>
</organism>
<dbReference type="AlphaFoldDB" id="A0A165A639"/>
<dbReference type="InParanoid" id="A0A165A639"/>
<feature type="compositionally biased region" description="Gly residues" evidence="1">
    <location>
        <begin position="77"/>
        <end position="87"/>
    </location>
</feature>
<evidence type="ECO:0000313" key="2">
    <source>
        <dbReference type="EMBL" id="KZF20003.1"/>
    </source>
</evidence>
<feature type="compositionally biased region" description="Polar residues" evidence="1">
    <location>
        <begin position="1"/>
        <end position="43"/>
    </location>
</feature>
<dbReference type="RefSeq" id="XP_018185558.1">
    <property type="nucleotide sequence ID" value="XM_018336492.1"/>
</dbReference>
<feature type="region of interest" description="Disordered" evidence="1">
    <location>
        <begin position="1"/>
        <end position="119"/>
    </location>
</feature>